<dbReference type="GO" id="GO:0055085">
    <property type="term" value="P:transmembrane transport"/>
    <property type="evidence" value="ECO:0007669"/>
    <property type="project" value="InterPro"/>
</dbReference>
<dbReference type="PANTHER" id="PTHR43744:SF8">
    <property type="entry name" value="SN-GLYCEROL-3-PHOSPHATE TRANSPORT SYSTEM PERMEASE PROTEIN UGPE"/>
    <property type="match status" value="1"/>
</dbReference>
<feature type="transmembrane region" description="Helical" evidence="7">
    <location>
        <begin position="107"/>
        <end position="129"/>
    </location>
</feature>
<keyword evidence="6 7" id="KW-0472">Membrane</keyword>
<organism evidence="9 10">
    <name type="scientific">Paenibacillus macerans</name>
    <name type="common">Bacillus macerans</name>
    <dbReference type="NCBI Taxonomy" id="44252"/>
    <lineage>
        <taxon>Bacteria</taxon>
        <taxon>Bacillati</taxon>
        <taxon>Bacillota</taxon>
        <taxon>Bacilli</taxon>
        <taxon>Bacillales</taxon>
        <taxon>Paenibacillaceae</taxon>
        <taxon>Paenibacillus</taxon>
    </lineage>
</organism>
<evidence type="ECO:0000313" key="9">
    <source>
        <dbReference type="EMBL" id="KFN10486.1"/>
    </source>
</evidence>
<proteinExistence type="inferred from homology"/>
<keyword evidence="2 7" id="KW-0813">Transport</keyword>
<dbReference type="Gene3D" id="1.10.3720.10">
    <property type="entry name" value="MetI-like"/>
    <property type="match status" value="1"/>
</dbReference>
<keyword evidence="10" id="KW-1185">Reference proteome</keyword>
<dbReference type="Proteomes" id="UP000029278">
    <property type="component" value="Unassembled WGS sequence"/>
</dbReference>
<dbReference type="EMBL" id="JMQA01000018">
    <property type="protein sequence ID" value="KFN10486.1"/>
    <property type="molecule type" value="Genomic_DNA"/>
</dbReference>
<evidence type="ECO:0000256" key="6">
    <source>
        <dbReference type="ARBA" id="ARBA00023136"/>
    </source>
</evidence>
<evidence type="ECO:0000256" key="2">
    <source>
        <dbReference type="ARBA" id="ARBA00022448"/>
    </source>
</evidence>
<feature type="transmembrane region" description="Helical" evidence="7">
    <location>
        <begin position="185"/>
        <end position="206"/>
    </location>
</feature>
<feature type="transmembrane region" description="Helical" evidence="7">
    <location>
        <begin position="239"/>
        <end position="260"/>
    </location>
</feature>
<evidence type="ECO:0000256" key="3">
    <source>
        <dbReference type="ARBA" id="ARBA00022475"/>
    </source>
</evidence>
<reference evidence="9 10" key="1">
    <citation type="submission" date="2014-04" db="EMBL/GenBank/DDBJ databases">
        <authorList>
            <person name="Bishop-Lilly K.A."/>
            <person name="Broomall S.M."/>
            <person name="Chain P.S."/>
            <person name="Chertkov O."/>
            <person name="Coyne S.R."/>
            <person name="Daligault H.E."/>
            <person name="Davenport K.W."/>
            <person name="Erkkila T."/>
            <person name="Frey K.G."/>
            <person name="Gibbons H.S."/>
            <person name="Gu W."/>
            <person name="Jaissle J."/>
            <person name="Johnson S.L."/>
            <person name="Koroleva G.I."/>
            <person name="Ladner J.T."/>
            <person name="Lo C.-C."/>
            <person name="Minogue T.D."/>
            <person name="Munk C."/>
            <person name="Palacios G.F."/>
            <person name="Redden C.L."/>
            <person name="Rosenzweig C.N."/>
            <person name="Scholz M.B."/>
            <person name="Teshima H."/>
            <person name="Xu Y."/>
        </authorList>
    </citation>
    <scope>NUCLEOTIDE SEQUENCE [LARGE SCALE GENOMIC DNA]</scope>
    <source>
        <strain evidence="9 10">8244</strain>
    </source>
</reference>
<dbReference type="PANTHER" id="PTHR43744">
    <property type="entry name" value="ABC TRANSPORTER PERMEASE PROTEIN MG189-RELATED-RELATED"/>
    <property type="match status" value="1"/>
</dbReference>
<dbReference type="Pfam" id="PF00528">
    <property type="entry name" value="BPD_transp_1"/>
    <property type="match status" value="1"/>
</dbReference>
<dbReference type="PATRIC" id="fig|44252.3.peg.1211"/>
<dbReference type="AlphaFoldDB" id="A0A091A2F9"/>
<evidence type="ECO:0000256" key="1">
    <source>
        <dbReference type="ARBA" id="ARBA00004651"/>
    </source>
</evidence>
<keyword evidence="3" id="KW-1003">Cell membrane</keyword>
<evidence type="ECO:0000256" key="5">
    <source>
        <dbReference type="ARBA" id="ARBA00022989"/>
    </source>
</evidence>
<dbReference type="SUPFAM" id="SSF161098">
    <property type="entry name" value="MetI-like"/>
    <property type="match status" value="1"/>
</dbReference>
<name>A0A091A2F9_PAEMA</name>
<protein>
    <submittedName>
        <fullName evidence="9">Binding--dependent transport system inner membrane component family protein</fullName>
    </submittedName>
</protein>
<feature type="transmembrane region" description="Helical" evidence="7">
    <location>
        <begin position="12"/>
        <end position="33"/>
    </location>
</feature>
<dbReference type="OrthoDB" id="9771544at2"/>
<dbReference type="PROSITE" id="PS50928">
    <property type="entry name" value="ABC_TM1"/>
    <property type="match status" value="1"/>
</dbReference>
<accession>A0A091A2F9</accession>
<sequence length="275" mass="31086">MNHTLRLVEEGFKHLFLIVVALISLIPIIWMLATSFKAPEEVFSGHLFWANQFNVNGYLRVLREIPIGLWAWNSAVTASLQTLGQLIVGVAAAFAFARYRFPGRDALFFFVLITMMIPHQVTMVPTYMIVNELEWLNSFAGVIVPHLASGYAIFLLRQSFMTVPYELGEAAVIDGCTPLGMMWHVYLRLSVTVISALAVILFVGNWNEYNWPLLVLTDKMMQTLPIAFVQFREEEALEWVPTMAVATLSMLPILFLYLAAQKNFIQGFMNSGLKG</sequence>
<evidence type="ECO:0000256" key="7">
    <source>
        <dbReference type="RuleBase" id="RU363032"/>
    </source>
</evidence>
<comment type="subcellular location">
    <subcellularLocation>
        <location evidence="1 7">Cell membrane</location>
        <topology evidence="1 7">Multi-pass membrane protein</topology>
    </subcellularLocation>
</comment>
<keyword evidence="4 7" id="KW-0812">Transmembrane</keyword>
<dbReference type="STRING" id="44252.DJ90_751"/>
<dbReference type="CDD" id="cd06261">
    <property type="entry name" value="TM_PBP2"/>
    <property type="match status" value="1"/>
</dbReference>
<gene>
    <name evidence="9" type="ORF">DJ90_751</name>
</gene>
<feature type="transmembrane region" description="Helical" evidence="7">
    <location>
        <begin position="69"/>
        <end position="95"/>
    </location>
</feature>
<evidence type="ECO:0000313" key="10">
    <source>
        <dbReference type="Proteomes" id="UP000029278"/>
    </source>
</evidence>
<dbReference type="InterPro" id="IPR035906">
    <property type="entry name" value="MetI-like_sf"/>
</dbReference>
<dbReference type="InterPro" id="IPR000515">
    <property type="entry name" value="MetI-like"/>
</dbReference>
<dbReference type="HOGENOM" id="CLU_016047_1_1_9"/>
<evidence type="ECO:0000256" key="4">
    <source>
        <dbReference type="ARBA" id="ARBA00022692"/>
    </source>
</evidence>
<keyword evidence="5 7" id="KW-1133">Transmembrane helix</keyword>
<evidence type="ECO:0000259" key="8">
    <source>
        <dbReference type="PROSITE" id="PS50928"/>
    </source>
</evidence>
<dbReference type="GO" id="GO:0005886">
    <property type="term" value="C:plasma membrane"/>
    <property type="evidence" value="ECO:0007669"/>
    <property type="project" value="UniProtKB-SubCell"/>
</dbReference>
<comment type="caution">
    <text evidence="9">The sequence shown here is derived from an EMBL/GenBank/DDBJ whole genome shotgun (WGS) entry which is preliminary data.</text>
</comment>
<feature type="domain" description="ABC transmembrane type-1" evidence="8">
    <location>
        <begin position="71"/>
        <end position="260"/>
    </location>
</feature>
<feature type="transmembrane region" description="Helical" evidence="7">
    <location>
        <begin position="135"/>
        <end position="156"/>
    </location>
</feature>
<dbReference type="RefSeq" id="WP_036619759.1">
    <property type="nucleotide sequence ID" value="NZ_BOSD01000017.1"/>
</dbReference>
<comment type="similarity">
    <text evidence="7">Belongs to the binding-protein-dependent transport system permease family.</text>
</comment>
<dbReference type="GeneID" id="77011509"/>